<dbReference type="Proteomes" id="UP000248148">
    <property type="component" value="Unassembled WGS sequence"/>
</dbReference>
<keyword evidence="1" id="KW-1133">Transmembrane helix</keyword>
<accession>A0A318TMA4</accession>
<proteinExistence type="predicted"/>
<feature type="transmembrane region" description="Helical" evidence="1">
    <location>
        <begin position="6"/>
        <end position="29"/>
    </location>
</feature>
<dbReference type="EMBL" id="QJTI01000002">
    <property type="protein sequence ID" value="PYF04997.1"/>
    <property type="molecule type" value="Genomic_DNA"/>
</dbReference>
<evidence type="ECO:0000313" key="2">
    <source>
        <dbReference type="EMBL" id="PYF04997.1"/>
    </source>
</evidence>
<organism evidence="2 3">
    <name type="scientific">Rhodopseudomonas faecalis</name>
    <dbReference type="NCBI Taxonomy" id="99655"/>
    <lineage>
        <taxon>Bacteria</taxon>
        <taxon>Pseudomonadati</taxon>
        <taxon>Pseudomonadota</taxon>
        <taxon>Alphaproteobacteria</taxon>
        <taxon>Hyphomicrobiales</taxon>
        <taxon>Nitrobacteraceae</taxon>
        <taxon>Rhodopseudomonas</taxon>
    </lineage>
</organism>
<reference evidence="2 3" key="1">
    <citation type="submission" date="2018-06" db="EMBL/GenBank/DDBJ databases">
        <title>Genomic Encyclopedia of Archaeal and Bacterial Type Strains, Phase II (KMG-II): from individual species to whole genera.</title>
        <authorList>
            <person name="Goeker M."/>
        </authorList>
    </citation>
    <scope>NUCLEOTIDE SEQUENCE [LARGE SCALE GENOMIC DNA]</scope>
    <source>
        <strain evidence="2 3">JCM 11668</strain>
    </source>
</reference>
<comment type="caution">
    <text evidence="2">The sequence shown here is derived from an EMBL/GenBank/DDBJ whole genome shotgun (WGS) entry which is preliminary data.</text>
</comment>
<evidence type="ECO:0000313" key="3">
    <source>
        <dbReference type="Proteomes" id="UP000248148"/>
    </source>
</evidence>
<evidence type="ECO:0000256" key="1">
    <source>
        <dbReference type="SAM" id="Phobius"/>
    </source>
</evidence>
<gene>
    <name evidence="2" type="ORF">BJ122_102223</name>
</gene>
<protein>
    <submittedName>
        <fullName evidence="2">Uncharacterized protein</fullName>
    </submittedName>
</protein>
<sequence>MTALHIVYASAFVCSAIALGAAAFAWGYAIGCERTAAKLNEMIDKYRRAHGASPS</sequence>
<keyword evidence="1" id="KW-0472">Membrane</keyword>
<keyword evidence="3" id="KW-1185">Reference proteome</keyword>
<dbReference type="AlphaFoldDB" id="A0A318TMA4"/>
<dbReference type="RefSeq" id="WP_181418858.1">
    <property type="nucleotide sequence ID" value="NZ_QJTI01000002.1"/>
</dbReference>
<name>A0A318TMA4_9BRAD</name>
<keyword evidence="1" id="KW-0812">Transmembrane</keyword>